<name>A0ABP5TCR5_9ACTN</name>
<evidence type="ECO:0000313" key="9">
    <source>
        <dbReference type="Proteomes" id="UP001500253"/>
    </source>
</evidence>
<feature type="domain" description="ABC transmembrane type-1" evidence="7">
    <location>
        <begin position="35"/>
        <end position="311"/>
    </location>
</feature>
<dbReference type="Gene3D" id="3.40.50.300">
    <property type="entry name" value="P-loop containing nucleotide triphosphate hydrolases"/>
    <property type="match status" value="1"/>
</dbReference>
<evidence type="ECO:0000256" key="5">
    <source>
        <dbReference type="SAM" id="Phobius"/>
    </source>
</evidence>
<evidence type="ECO:0000256" key="2">
    <source>
        <dbReference type="ARBA" id="ARBA00022692"/>
    </source>
</evidence>
<keyword evidence="2 5" id="KW-0812">Transmembrane</keyword>
<comment type="caution">
    <text evidence="8">The sequence shown here is derived from an EMBL/GenBank/DDBJ whole genome shotgun (WGS) entry which is preliminary data.</text>
</comment>
<keyword evidence="3 5" id="KW-1133">Transmembrane helix</keyword>
<dbReference type="Gene3D" id="1.20.1560.10">
    <property type="entry name" value="ABC transporter type 1, transmembrane domain"/>
    <property type="match status" value="1"/>
</dbReference>
<comment type="subcellular location">
    <subcellularLocation>
        <location evidence="1">Cell membrane</location>
        <topology evidence="1">Multi-pass membrane protein</topology>
    </subcellularLocation>
</comment>
<dbReference type="RefSeq" id="WP_346175559.1">
    <property type="nucleotide sequence ID" value="NZ_BAAASD010000014.1"/>
</dbReference>
<evidence type="ECO:0000256" key="4">
    <source>
        <dbReference type="ARBA" id="ARBA00023136"/>
    </source>
</evidence>
<proteinExistence type="predicted"/>
<dbReference type="Pfam" id="PF00664">
    <property type="entry name" value="ABC_membrane"/>
    <property type="match status" value="1"/>
</dbReference>
<dbReference type="PROSITE" id="PS00211">
    <property type="entry name" value="ABC_TRANSPORTER_1"/>
    <property type="match status" value="1"/>
</dbReference>
<gene>
    <name evidence="8" type="ORF">GCM10010246_37320</name>
</gene>
<dbReference type="PANTHER" id="PTHR24221:SF654">
    <property type="entry name" value="ATP-BINDING CASSETTE SUB-FAMILY B MEMBER 6"/>
    <property type="match status" value="1"/>
</dbReference>
<dbReference type="PROSITE" id="PS50929">
    <property type="entry name" value="ABC_TM1F"/>
    <property type="match status" value="1"/>
</dbReference>
<dbReference type="EMBL" id="BAAASD010000014">
    <property type="protein sequence ID" value="GAA2347226.1"/>
    <property type="molecule type" value="Genomic_DNA"/>
</dbReference>
<evidence type="ECO:0000256" key="1">
    <source>
        <dbReference type="ARBA" id="ARBA00004651"/>
    </source>
</evidence>
<evidence type="ECO:0008006" key="10">
    <source>
        <dbReference type="Google" id="ProtNLM"/>
    </source>
</evidence>
<evidence type="ECO:0000313" key="8">
    <source>
        <dbReference type="EMBL" id="GAA2347226.1"/>
    </source>
</evidence>
<dbReference type="InterPro" id="IPR011527">
    <property type="entry name" value="ABC1_TM_dom"/>
</dbReference>
<dbReference type="InterPro" id="IPR017871">
    <property type="entry name" value="ABC_transporter-like_CS"/>
</dbReference>
<dbReference type="Proteomes" id="UP001500253">
    <property type="component" value="Unassembled WGS sequence"/>
</dbReference>
<feature type="transmembrane region" description="Helical" evidence="5">
    <location>
        <begin position="34"/>
        <end position="55"/>
    </location>
</feature>
<protein>
    <recommendedName>
        <fullName evidence="10">ABC transporter ATP-binding protein</fullName>
    </recommendedName>
</protein>
<evidence type="ECO:0000256" key="3">
    <source>
        <dbReference type="ARBA" id="ARBA00022989"/>
    </source>
</evidence>
<dbReference type="SUPFAM" id="SSF90123">
    <property type="entry name" value="ABC transporter transmembrane region"/>
    <property type="match status" value="1"/>
</dbReference>
<dbReference type="PANTHER" id="PTHR24221">
    <property type="entry name" value="ATP-BINDING CASSETTE SUB-FAMILY B"/>
    <property type="match status" value="1"/>
</dbReference>
<dbReference type="InterPro" id="IPR027417">
    <property type="entry name" value="P-loop_NTPase"/>
</dbReference>
<sequence length="585" mass="61537">MAEPPAASPAPSSPPAPSGRRLLWDSVRHSRGRLALLAALMLLRSATVLLTPALLAAAVDGVLRGSSDPGPAVEWAVVVAVGGVCEALLMPLGTFGAACDARRLRMRLARHLIGLGARRPQPHGESVTQVTQAAVQAGMVPVALAQWTVTLSGSLVALAWLWTTDWRSALAFSLAAPIAVVVARRFIGRVTETHSAYLAAQGEIANRLLTALSGARTVRASGTLHAERARVLEPLSELSAVGRRMWRIQRGTVWQFGLLLSLTEALVLAIAGLGVTQGRLSSGQLLAVAGYLQLAFQALRQIEAQLTLAQARAAADRVAATLAAPPPVYGRGSAGGPAGVRGSLSLRKVTVRRDGETLLDGVDLDVPAGLSVALVGRTASGKSLLAGLPGRLTEPDEGEVLLDGVHLRDLTAAELRRAVAYAFERPLLIGTTLHDTIAYGRPDTSRAAVERAARLARADGFVRRLPDGYDTPLHSAPMSGGERQRVGLARTLARDDAHVYVLDDATSGLDTVTEAEVSEAVTGALAGRTRLVVAHRVTTAARCDLVVWLADGRVRAVAPHTELWSDPAYRAVFAVEESAVEEEPS</sequence>
<organism evidence="8 9">
    <name type="scientific">Streptomyces cuspidosporus</name>
    <dbReference type="NCBI Taxonomy" id="66882"/>
    <lineage>
        <taxon>Bacteria</taxon>
        <taxon>Bacillati</taxon>
        <taxon>Actinomycetota</taxon>
        <taxon>Actinomycetes</taxon>
        <taxon>Kitasatosporales</taxon>
        <taxon>Streptomycetaceae</taxon>
        <taxon>Streptomyces</taxon>
    </lineage>
</organism>
<dbReference type="InterPro" id="IPR036640">
    <property type="entry name" value="ABC1_TM_sf"/>
</dbReference>
<keyword evidence="9" id="KW-1185">Reference proteome</keyword>
<accession>A0ABP5TCR5</accession>
<feature type="transmembrane region" description="Helical" evidence="5">
    <location>
        <begin position="253"/>
        <end position="275"/>
    </location>
</feature>
<feature type="transmembrane region" description="Helical" evidence="5">
    <location>
        <begin position="75"/>
        <end position="98"/>
    </location>
</feature>
<feature type="domain" description="ABC transporter" evidence="6">
    <location>
        <begin position="344"/>
        <end position="576"/>
    </location>
</feature>
<keyword evidence="4 5" id="KW-0472">Membrane</keyword>
<dbReference type="PROSITE" id="PS50893">
    <property type="entry name" value="ABC_TRANSPORTER_2"/>
    <property type="match status" value="1"/>
</dbReference>
<evidence type="ECO:0000259" key="7">
    <source>
        <dbReference type="PROSITE" id="PS50929"/>
    </source>
</evidence>
<reference evidence="9" key="1">
    <citation type="journal article" date="2019" name="Int. J. Syst. Evol. Microbiol.">
        <title>The Global Catalogue of Microorganisms (GCM) 10K type strain sequencing project: providing services to taxonomists for standard genome sequencing and annotation.</title>
        <authorList>
            <consortium name="The Broad Institute Genomics Platform"/>
            <consortium name="The Broad Institute Genome Sequencing Center for Infectious Disease"/>
            <person name="Wu L."/>
            <person name="Ma J."/>
        </authorList>
    </citation>
    <scope>NUCLEOTIDE SEQUENCE [LARGE SCALE GENOMIC DNA]</scope>
    <source>
        <strain evidence="9">JCM 4316</strain>
    </source>
</reference>
<dbReference type="Pfam" id="PF00005">
    <property type="entry name" value="ABC_tran"/>
    <property type="match status" value="1"/>
</dbReference>
<feature type="transmembrane region" description="Helical" evidence="5">
    <location>
        <begin position="168"/>
        <end position="187"/>
    </location>
</feature>
<evidence type="ECO:0000259" key="6">
    <source>
        <dbReference type="PROSITE" id="PS50893"/>
    </source>
</evidence>
<dbReference type="InterPro" id="IPR039421">
    <property type="entry name" value="Type_1_exporter"/>
</dbReference>
<dbReference type="SUPFAM" id="SSF52540">
    <property type="entry name" value="P-loop containing nucleoside triphosphate hydrolases"/>
    <property type="match status" value="1"/>
</dbReference>
<dbReference type="InterPro" id="IPR003439">
    <property type="entry name" value="ABC_transporter-like_ATP-bd"/>
</dbReference>
<feature type="transmembrane region" description="Helical" evidence="5">
    <location>
        <begin position="142"/>
        <end position="162"/>
    </location>
</feature>